<dbReference type="EMBL" id="BK015631">
    <property type="protein sequence ID" value="DAE16821.1"/>
    <property type="molecule type" value="Genomic_DNA"/>
</dbReference>
<sequence length="361" mass="42945">MSRIAIIDADLVGRKRHRFPNLVCMKLSAYEKEQGNDVELKMDYEGLDQYDKVYVAKVFLDTPVPPEVLEMKNVIYGGTGFFYDKAPPLPYAIEHHMPDYHLYDGFVNQQIAKGKNEKEFDEYLNSSIGYLTRGCFRHCPFCVNKNYTHVMKHSSLSEFVDPSRKRISLLDDNFLGHPDWKEMLLELRATGKAFKFKQGLDERLLTPEMCELLFTSKYAGDFTFAFDNIKDARLIERKIVMARRYTDRPLKFYCFCGYDREGKWDNDFWTRDIFELLYRIEILVKYHCLPYVMRFYRYTESPWRGVYISIARWCNQPNFYKKMSLREFAKRNGEQSACFRYLTEFEKANPAAGYFFDLKYT</sequence>
<evidence type="ECO:0000313" key="1">
    <source>
        <dbReference type="EMBL" id="DAE16821.1"/>
    </source>
</evidence>
<dbReference type="InterPro" id="IPR058240">
    <property type="entry name" value="rSAM_sf"/>
</dbReference>
<proteinExistence type="predicted"/>
<reference evidence="1" key="1">
    <citation type="journal article" date="2021" name="Proc. Natl. Acad. Sci. U.S.A.">
        <title>A Catalog of Tens of Thousands of Viruses from Human Metagenomes Reveals Hidden Associations with Chronic Diseases.</title>
        <authorList>
            <person name="Tisza M.J."/>
            <person name="Buck C.B."/>
        </authorList>
    </citation>
    <scope>NUCLEOTIDE SEQUENCE</scope>
    <source>
        <strain evidence="1">CtVii20</strain>
    </source>
</reference>
<name>A0A8S5QDG8_9CAUD</name>
<dbReference type="SUPFAM" id="SSF102114">
    <property type="entry name" value="Radical SAM enzymes"/>
    <property type="match status" value="1"/>
</dbReference>
<accession>A0A8S5QDG8</accession>
<organism evidence="1">
    <name type="scientific">Siphoviridae sp. ctVii20</name>
    <dbReference type="NCBI Taxonomy" id="2825533"/>
    <lineage>
        <taxon>Viruses</taxon>
        <taxon>Duplodnaviria</taxon>
        <taxon>Heunggongvirae</taxon>
        <taxon>Uroviricota</taxon>
        <taxon>Caudoviricetes</taxon>
    </lineage>
</organism>
<protein>
    <submittedName>
        <fullName evidence="1">Uncharacterized protein</fullName>
    </submittedName>
</protein>